<evidence type="ECO:0000313" key="1">
    <source>
        <dbReference type="EMBL" id="JAH35425.1"/>
    </source>
</evidence>
<protein>
    <submittedName>
        <fullName evidence="1">Uncharacterized protein</fullName>
    </submittedName>
</protein>
<reference evidence="1" key="1">
    <citation type="submission" date="2014-11" db="EMBL/GenBank/DDBJ databases">
        <authorList>
            <person name="Amaro Gonzalez C."/>
        </authorList>
    </citation>
    <scope>NUCLEOTIDE SEQUENCE</scope>
</reference>
<organism evidence="1">
    <name type="scientific">Anguilla anguilla</name>
    <name type="common">European freshwater eel</name>
    <name type="synonym">Muraena anguilla</name>
    <dbReference type="NCBI Taxonomy" id="7936"/>
    <lineage>
        <taxon>Eukaryota</taxon>
        <taxon>Metazoa</taxon>
        <taxon>Chordata</taxon>
        <taxon>Craniata</taxon>
        <taxon>Vertebrata</taxon>
        <taxon>Euteleostomi</taxon>
        <taxon>Actinopterygii</taxon>
        <taxon>Neopterygii</taxon>
        <taxon>Teleostei</taxon>
        <taxon>Anguilliformes</taxon>
        <taxon>Anguillidae</taxon>
        <taxon>Anguilla</taxon>
    </lineage>
</organism>
<proteinExistence type="predicted"/>
<sequence length="34" mass="3805">MTSYISTAHEGFILLLLQFHHCKPCPISGFLLVS</sequence>
<dbReference type="AlphaFoldDB" id="A0A0E9S449"/>
<dbReference type="EMBL" id="GBXM01073152">
    <property type="protein sequence ID" value="JAH35425.1"/>
    <property type="molecule type" value="Transcribed_RNA"/>
</dbReference>
<name>A0A0E9S449_ANGAN</name>
<reference evidence="1" key="2">
    <citation type="journal article" date="2015" name="Fish Shellfish Immunol.">
        <title>Early steps in the European eel (Anguilla anguilla)-Vibrio vulnificus interaction in the gills: Role of the RtxA13 toxin.</title>
        <authorList>
            <person name="Callol A."/>
            <person name="Pajuelo D."/>
            <person name="Ebbesson L."/>
            <person name="Teles M."/>
            <person name="MacKenzie S."/>
            <person name="Amaro C."/>
        </authorList>
    </citation>
    <scope>NUCLEOTIDE SEQUENCE</scope>
</reference>
<accession>A0A0E9S449</accession>